<organism evidence="1">
    <name type="scientific">uncultured Caudovirales phage</name>
    <dbReference type="NCBI Taxonomy" id="2100421"/>
    <lineage>
        <taxon>Viruses</taxon>
        <taxon>Duplodnaviria</taxon>
        <taxon>Heunggongvirae</taxon>
        <taxon>Uroviricota</taxon>
        <taxon>Caudoviricetes</taxon>
        <taxon>Peduoviridae</taxon>
        <taxon>Maltschvirus</taxon>
        <taxon>Maltschvirus maltsch</taxon>
    </lineage>
</organism>
<sequence>MIKRLRKITKDVWRGSAPSPQDVQILKNNFGINKIVSLDEISGEKISRTCKLLGIKQIKIYLDGSRSSLFNLLHHNLKKLLLNDGPTYIHCHEGKDRTGLLAALFECKYMNKDPEDAIEEAKSLGFGVGVDPQIVNLYEKIIRSCKPSKDNNNADIVSNEREYISDNRSGVLNEAHQGSFAPYLSPTRQDPYDNVYNDINDQSPTRENYDDYKSIKEHKDVVPLVGVSNTGIQGAGPTLNAGGFIYD</sequence>
<dbReference type="PROSITE" id="PS00383">
    <property type="entry name" value="TYR_PHOSPHATASE_1"/>
    <property type="match status" value="1"/>
</dbReference>
<dbReference type="Gene3D" id="3.90.190.10">
    <property type="entry name" value="Protein tyrosine phosphatase superfamily"/>
    <property type="match status" value="1"/>
</dbReference>
<gene>
    <name evidence="1" type="ORF">UFOVP1290_618</name>
</gene>
<dbReference type="SUPFAM" id="SSF52799">
    <property type="entry name" value="(Phosphotyrosine protein) phosphatases II"/>
    <property type="match status" value="1"/>
</dbReference>
<evidence type="ECO:0000313" key="1">
    <source>
        <dbReference type="EMBL" id="CAB4197098.1"/>
    </source>
</evidence>
<dbReference type="InterPro" id="IPR004861">
    <property type="entry name" value="Siw14-like"/>
</dbReference>
<proteinExistence type="predicted"/>
<dbReference type="InterPro" id="IPR029021">
    <property type="entry name" value="Prot-tyrosine_phosphatase-like"/>
</dbReference>
<accession>A0A6J5RU40</accession>
<dbReference type="EMBL" id="LR797252">
    <property type="protein sequence ID" value="CAB4197098.1"/>
    <property type="molecule type" value="Genomic_DNA"/>
</dbReference>
<name>A0A6J5RU40_9CAUD</name>
<protein>
    <submittedName>
        <fullName evidence="1">Protein-tyrosine phosphatase, SIW14-like</fullName>
    </submittedName>
</protein>
<reference evidence="1" key="1">
    <citation type="submission" date="2020-05" db="EMBL/GenBank/DDBJ databases">
        <authorList>
            <person name="Chiriac C."/>
            <person name="Salcher M."/>
            <person name="Ghai R."/>
            <person name="Kavagutti S V."/>
        </authorList>
    </citation>
    <scope>NUCLEOTIDE SEQUENCE</scope>
</reference>
<dbReference type="Pfam" id="PF03162">
    <property type="entry name" value="Y_phosphatase2"/>
    <property type="match status" value="1"/>
</dbReference>
<dbReference type="InterPro" id="IPR016130">
    <property type="entry name" value="Tyr_Pase_AS"/>
</dbReference>